<evidence type="ECO:0008006" key="9">
    <source>
        <dbReference type="Google" id="ProtNLM"/>
    </source>
</evidence>
<dbReference type="Gene3D" id="1.10.238.10">
    <property type="entry name" value="EF-hand"/>
    <property type="match status" value="1"/>
</dbReference>
<feature type="region of interest" description="Disordered" evidence="4">
    <location>
        <begin position="2165"/>
        <end position="2185"/>
    </location>
</feature>
<dbReference type="PROSITE" id="PS50222">
    <property type="entry name" value="EF_HAND_2"/>
    <property type="match status" value="1"/>
</dbReference>
<feature type="domain" description="Protein kinase" evidence="5">
    <location>
        <begin position="1340"/>
        <end position="1763"/>
    </location>
</feature>
<evidence type="ECO:0000259" key="6">
    <source>
        <dbReference type="PROSITE" id="PS50222"/>
    </source>
</evidence>
<keyword evidence="3" id="KW-0175">Coiled coil</keyword>
<evidence type="ECO:0000259" key="5">
    <source>
        <dbReference type="PROSITE" id="PS50011"/>
    </source>
</evidence>
<dbReference type="Proteomes" id="UP001165160">
    <property type="component" value="Unassembled WGS sequence"/>
</dbReference>
<dbReference type="PROSITE" id="PS00018">
    <property type="entry name" value="EF_HAND_1"/>
    <property type="match status" value="1"/>
</dbReference>
<feature type="compositionally biased region" description="Acidic residues" evidence="4">
    <location>
        <begin position="2349"/>
        <end position="2365"/>
    </location>
</feature>
<keyword evidence="1" id="KW-0106">Calcium</keyword>
<dbReference type="PROSITE" id="PS50011">
    <property type="entry name" value="PROTEIN_KINASE_DOM"/>
    <property type="match status" value="2"/>
</dbReference>
<dbReference type="Gene3D" id="1.10.510.10">
    <property type="entry name" value="Transferase(Phosphotransferase) domain 1"/>
    <property type="match status" value="3"/>
</dbReference>
<evidence type="ECO:0000256" key="3">
    <source>
        <dbReference type="SAM" id="Coils"/>
    </source>
</evidence>
<dbReference type="SUPFAM" id="SSF47473">
    <property type="entry name" value="EF-hand"/>
    <property type="match status" value="1"/>
</dbReference>
<reference evidence="8" key="1">
    <citation type="journal article" date="2023" name="Commun. Biol.">
        <title>Genome analysis of Parmales, the sister group of diatoms, reveals the evolutionary specialization of diatoms from phago-mixotrophs to photoautotrophs.</title>
        <authorList>
            <person name="Ban H."/>
            <person name="Sato S."/>
            <person name="Yoshikawa S."/>
            <person name="Yamada K."/>
            <person name="Nakamura Y."/>
            <person name="Ichinomiya M."/>
            <person name="Sato N."/>
            <person name="Blanc-Mathieu R."/>
            <person name="Endo H."/>
            <person name="Kuwata A."/>
            <person name="Ogata H."/>
        </authorList>
    </citation>
    <scope>NUCLEOTIDE SEQUENCE [LARGE SCALE GENOMIC DNA]</scope>
    <source>
        <strain evidence="8">NIES 3699</strain>
    </source>
</reference>
<keyword evidence="8" id="KW-1185">Reference proteome</keyword>
<dbReference type="PANTHER" id="PTHR44167">
    <property type="entry name" value="OVARIAN-SPECIFIC SERINE/THREONINE-PROTEIN KINASE LOK-RELATED"/>
    <property type="match status" value="1"/>
</dbReference>
<dbReference type="GO" id="GO:0005509">
    <property type="term" value="F:calcium ion binding"/>
    <property type="evidence" value="ECO:0007669"/>
    <property type="project" value="InterPro"/>
</dbReference>
<comment type="caution">
    <text evidence="7">The sequence shown here is derived from an EMBL/GenBank/DDBJ whole genome shotgun (WGS) entry which is preliminary data.</text>
</comment>
<feature type="coiled-coil region" evidence="3">
    <location>
        <begin position="839"/>
        <end position="873"/>
    </location>
</feature>
<dbReference type="GO" id="GO:0004672">
    <property type="term" value="F:protein kinase activity"/>
    <property type="evidence" value="ECO:0007669"/>
    <property type="project" value="InterPro"/>
</dbReference>
<dbReference type="InterPro" id="IPR011009">
    <property type="entry name" value="Kinase-like_dom_sf"/>
</dbReference>
<dbReference type="Gene3D" id="1.25.40.20">
    <property type="entry name" value="Ankyrin repeat-containing domain"/>
    <property type="match status" value="1"/>
</dbReference>
<dbReference type="InterPro" id="IPR036770">
    <property type="entry name" value="Ankyrin_rpt-contain_sf"/>
</dbReference>
<dbReference type="SMART" id="SM00054">
    <property type="entry name" value="EFh"/>
    <property type="match status" value="1"/>
</dbReference>
<dbReference type="GO" id="GO:0005524">
    <property type="term" value="F:ATP binding"/>
    <property type="evidence" value="ECO:0007669"/>
    <property type="project" value="InterPro"/>
</dbReference>
<gene>
    <name evidence="7" type="ORF">TrVE_jg11047</name>
</gene>
<comment type="similarity">
    <text evidence="2">Belongs to the protein kinase superfamily. Ser/Thr protein kinase family. CDPK subfamily.</text>
</comment>
<feature type="region of interest" description="Disordered" evidence="4">
    <location>
        <begin position="792"/>
        <end position="819"/>
    </location>
</feature>
<name>A0A9W7EYR4_9STRA</name>
<dbReference type="InterPro" id="IPR011992">
    <property type="entry name" value="EF-hand-dom_pair"/>
</dbReference>
<dbReference type="EMBL" id="BRXX01000159">
    <property type="protein sequence ID" value="GMH94708.1"/>
    <property type="molecule type" value="Genomic_DNA"/>
</dbReference>
<dbReference type="InterPro" id="IPR000719">
    <property type="entry name" value="Prot_kinase_dom"/>
</dbReference>
<sequence length="2396" mass="270911">MSSNVDTILHKLCENRKWERVLNRLNSHPTEAKVRDVNGDCCLHYLADLKAPLPVIIAMIQANPEAAVEQDCYNHTPIRWATQREHTGGAWKVIDVLLTSWPEHVEKLKLASEVYEGGQLLLHIAAEKGAPIEIVNKLLDIYPGAAEVKDVSGKIALEYALEYTTSLQSVNPDFDVIDTLFVCNPVDELVDEGITNRMVLKIFRDLDQNPPMLLGDGYTWERPLPAGVRLSWSYLVTRQDPPERFLPLCLKILNVVSPLAVQILADSLSRDNSFSCLTVATKAIKAEIKSRMPFMKRYVFAPGPPLHSTQTSLVRRAFDHAAEVDYKAVFRSLAPNPQDGSPALLPYHNKSRKPFLSAMEKLGMKEKEFDRFTKLSKGQTVTVAEGEYGISDMGPTEEQFLAFCRGVLDDGGPRSVVVKFMKTKEQFDKERKIRDELQRDATTELALYVCPIIQSFDITSGTDANTLFRDTMTKDLAVEPSFELTNYNKRTKGTKEIAKKGPVPYSELYVSAVVMLGGDMDFQTILEKENTTMNTRRMYLEMIGRCLDYLHHNNVVHLDLKPSNVVRIRDRMYLIDLDSSTNPSSETAGAKNKTYYGALSESISTGIFPPEMIVKMSGAQNLTYEDYFMVTPETKEGEDAKDPYYKESWIEKKVKPKREGNAGYGVRLYRVEGNSIASDKTLQYKDKLVPNAKSLDIWAYGLMVYLAVTNSHLVPVSNTYDLASLDAYKKLHGWTDAGCVAMLGDAIPFEEEEAQDLLSKLLKRAPAQRGKSIDPKWLGNLLQNEPFYQPKVYESRDGGEGNEGVEQDSSKKKDYGIEPTNAQGTVSMLFTAPVGDESEEEKETRIQNVAKMLDEIEKKKAEKEKFLDEVLAEGVFPLHTAMTAGIPDQFVARFIDLVGPTKNIGTEDDIYPLHIAIDAQLGDDVITKLVTEEAAKQVEDEEWPLCKAIRKRLGLKSIQAIYDANPEALINVYGHVFGSNPLHQLVATRYTRTEERVEGRKVCKFLLEKEKELVKERRESKYEADLLTPKRTLTERQIAKIKEYAWLLKARDDRRNETPLEAAARTLIDQEIMERFVDRDKEKDLSPENKDRQIKTKNKYGNYPINVAKLELKKLEKSSDGMNQEVIKNTNEVMLAMYRENPVSSVLNIDMVEVLLREIKEFLDGKSVGTGRRRSKQARKGSIFDGAGKVGTRKELPLSLSLIWTSIITYDEVPDLFLPQVEKILLKGCNMYKAGVLANARDAGGRKAVDIAMNKTKAAIEDKLLFMGRYKFHAGPPIHKSATSVVIFADDIKAIDDYRKTFQKITEGLKDAVLYKGEQFLKSMNDLGIGFDQVIADDKFDQFDVNGDGKMDEDEFCKFCRSSLDRDMERRVVMKFMVEREQWEREIKSRNEFKLDSKYIVDVLRIYSTKPDEDQKNPLMQDTPITEEMADKFSFALTHEASEFKAYSNAVVMLGADRNLDTIFRSERPALHTIRALMSDVGDALRHLHENGLIHGDLKMMNVVRINDKLRLIDFDAAVRITKRDADPMKGGTIHYVGAKFSSGIIPPEMIGRINDVEHGFGPDGKSKHVLHQDMENYKKYFMENRDDEEDHSVLKQLWDKVQPKHSTKHGLYAVKSFRPEMTHKRDERVKDERKLAAEIRRKAGLDEVAVEAEEPESLAVPWKQELLPYELIRSSPQYDMWSFGVMLFFMCTGHQLFKSDRDDDLTTVDGLIHLAGWSDDALEEKLKDVDDEAAKEVLKQLLKPDAEDRPKDMEEVMGYEFFKARLDQDGSLKDMFKREVSNINTRFDDVDGYLKHITDVTEDTLRNTHKIIELNNVMIQKIAQSTSTILQGVFEANEVTTPTCFIILPYKLEKKEDQATGKSRLMRAEESIEKAKEFMSKVDSWSGTISDAMENPSETIGNLVKEKMDSLFSFDNMKNKAKEYVEAKFGENKSQYLWFYLVDEYTGEPVDGGKYPIRIQTQSDMVKKCMPMMKMGMTAVKCINGVAGMAKMFGVPTVPKNLLNMANDTIKSMDKESTVAEFGVVQNVLDKALEGKGGKDEKSAGKSDPKRGAELREFKKFLEKHDPGQDYAGLARICQQVPGLDDDGKPDGSTKAVAIWTTDEGKTAIEHEQVAINAQEGKDKEYEEKMKEQEEKIKEKYEGKNMSPAKERRQKIKKDLMFSPQKEVQTPSGKKLKPISPFSTSHSEQLEQLAGLTKTVEELGKYKPHGEQISGTLFVRKVSTQLGGVRITSSSKEVTVKIRGDGILTYENQFVDLTKIEDCVAVGANGFKITGGVGGVSVQFNSRKGEEREVKEWIEKVKTWDKDLVLSEAFEAKKKETLEKIQSFGSILEEGMEKDTEMLKALVDDEDEGKMGGEEGETDQGPEAPKLELRADVAEKLSTPVKSSEPVGEIQ</sequence>
<feature type="domain" description="EF-hand" evidence="6">
    <location>
        <begin position="1331"/>
        <end position="1366"/>
    </location>
</feature>
<evidence type="ECO:0000256" key="1">
    <source>
        <dbReference type="ARBA" id="ARBA00022837"/>
    </source>
</evidence>
<dbReference type="SUPFAM" id="SSF56112">
    <property type="entry name" value="Protein kinase-like (PK-like)"/>
    <property type="match status" value="3"/>
</dbReference>
<evidence type="ECO:0000256" key="2">
    <source>
        <dbReference type="ARBA" id="ARBA00024334"/>
    </source>
</evidence>
<dbReference type="SMART" id="SM00220">
    <property type="entry name" value="S_TKc"/>
    <property type="match status" value="1"/>
</dbReference>
<dbReference type="SUPFAM" id="SSF48403">
    <property type="entry name" value="Ankyrin repeat"/>
    <property type="match status" value="1"/>
</dbReference>
<feature type="domain" description="Protein kinase" evidence="5">
    <location>
        <begin position="369"/>
        <end position="788"/>
    </location>
</feature>
<accession>A0A9W7EYR4</accession>
<dbReference type="InterPro" id="IPR002048">
    <property type="entry name" value="EF_hand_dom"/>
</dbReference>
<dbReference type="InterPro" id="IPR018247">
    <property type="entry name" value="EF_Hand_1_Ca_BS"/>
</dbReference>
<dbReference type="Pfam" id="PF00069">
    <property type="entry name" value="Pkinase"/>
    <property type="match status" value="2"/>
</dbReference>
<evidence type="ECO:0000256" key="4">
    <source>
        <dbReference type="SAM" id="MobiDB-lite"/>
    </source>
</evidence>
<feature type="compositionally biased region" description="Basic and acidic residues" evidence="4">
    <location>
        <begin position="2370"/>
        <end position="2380"/>
    </location>
</feature>
<evidence type="ECO:0000313" key="7">
    <source>
        <dbReference type="EMBL" id="GMH94708.1"/>
    </source>
</evidence>
<feature type="region of interest" description="Disordered" evidence="4">
    <location>
        <begin position="2348"/>
        <end position="2396"/>
    </location>
</feature>
<organism evidence="7 8">
    <name type="scientific">Triparma verrucosa</name>
    <dbReference type="NCBI Taxonomy" id="1606542"/>
    <lineage>
        <taxon>Eukaryota</taxon>
        <taxon>Sar</taxon>
        <taxon>Stramenopiles</taxon>
        <taxon>Ochrophyta</taxon>
        <taxon>Bolidophyceae</taxon>
        <taxon>Parmales</taxon>
        <taxon>Triparmaceae</taxon>
        <taxon>Triparma</taxon>
    </lineage>
</organism>
<evidence type="ECO:0000313" key="8">
    <source>
        <dbReference type="Proteomes" id="UP001165160"/>
    </source>
</evidence>
<feature type="coiled-coil region" evidence="3">
    <location>
        <begin position="2117"/>
        <end position="2144"/>
    </location>
</feature>
<dbReference type="PANTHER" id="PTHR44167:SF24">
    <property type="entry name" value="SERINE_THREONINE-PROTEIN KINASE CHK2"/>
    <property type="match status" value="1"/>
</dbReference>
<protein>
    <recommendedName>
        <fullName evidence="9">Calmodulin</fullName>
    </recommendedName>
</protein>
<proteinExistence type="inferred from homology"/>